<dbReference type="EMBL" id="FXAH01000006">
    <property type="protein sequence ID" value="SMF38003.1"/>
    <property type="molecule type" value="Genomic_DNA"/>
</dbReference>
<name>A0A1X7EPZ9_TRICW</name>
<evidence type="ECO:0000313" key="4">
    <source>
        <dbReference type="Proteomes" id="UP000192911"/>
    </source>
</evidence>
<dbReference type="PANTHER" id="PTHR47505">
    <property type="entry name" value="DNA UTILIZATION PROTEIN YHGH"/>
    <property type="match status" value="1"/>
</dbReference>
<dbReference type="CDD" id="cd06223">
    <property type="entry name" value="PRTases_typeI"/>
    <property type="match status" value="1"/>
</dbReference>
<evidence type="ECO:0000313" key="3">
    <source>
        <dbReference type="EMBL" id="SMF38003.1"/>
    </source>
</evidence>
<comment type="similarity">
    <text evidence="1">Belongs to the ComF/GntX family.</text>
</comment>
<evidence type="ECO:0000259" key="2">
    <source>
        <dbReference type="Pfam" id="PF00156"/>
    </source>
</evidence>
<feature type="domain" description="Phosphoribosyltransferase" evidence="2">
    <location>
        <begin position="86"/>
        <end position="173"/>
    </location>
</feature>
<keyword evidence="4" id="KW-1185">Reference proteome</keyword>
<sequence length="178" mass="19674">MCVRCERLPPPFDATLALADYRPPLDRLALALKFRRRLFVARELAARLAQRAQDEFDREPNPEVVAPVPLAHERLVERGYNQAWEIAKPLARLLGVRADATLLRRVAHTAPQSKLDLDARRRNVGDAFAVTRPVAGAHVALVDDVMTSGSTLEAAARALKAAGAQRVTNFVALRTPRD</sequence>
<dbReference type="InterPro" id="IPR029057">
    <property type="entry name" value="PRTase-like"/>
</dbReference>
<dbReference type="STRING" id="28094.SAMN06295900_106124"/>
<evidence type="ECO:0000256" key="1">
    <source>
        <dbReference type="ARBA" id="ARBA00008007"/>
    </source>
</evidence>
<dbReference type="InterPro" id="IPR000836">
    <property type="entry name" value="PRTase_dom"/>
</dbReference>
<dbReference type="InterPro" id="IPR051910">
    <property type="entry name" value="ComF/GntX_DNA_util-trans"/>
</dbReference>
<dbReference type="PANTHER" id="PTHR47505:SF1">
    <property type="entry name" value="DNA UTILIZATION PROTEIN YHGH"/>
    <property type="match status" value="1"/>
</dbReference>
<dbReference type="Proteomes" id="UP000192911">
    <property type="component" value="Unassembled WGS sequence"/>
</dbReference>
<organism evidence="3 4">
    <name type="scientific">Trinickia caryophylli</name>
    <name type="common">Paraburkholderia caryophylli</name>
    <dbReference type="NCBI Taxonomy" id="28094"/>
    <lineage>
        <taxon>Bacteria</taxon>
        <taxon>Pseudomonadati</taxon>
        <taxon>Pseudomonadota</taxon>
        <taxon>Betaproteobacteria</taxon>
        <taxon>Burkholderiales</taxon>
        <taxon>Burkholderiaceae</taxon>
        <taxon>Trinickia</taxon>
    </lineage>
</organism>
<dbReference type="SUPFAM" id="SSF53271">
    <property type="entry name" value="PRTase-like"/>
    <property type="match status" value="1"/>
</dbReference>
<proteinExistence type="inferred from homology"/>
<reference evidence="4" key="1">
    <citation type="submission" date="2017-04" db="EMBL/GenBank/DDBJ databases">
        <authorList>
            <person name="Varghese N."/>
            <person name="Submissions S."/>
        </authorList>
    </citation>
    <scope>NUCLEOTIDE SEQUENCE [LARGE SCALE GENOMIC DNA]</scope>
    <source>
        <strain evidence="4">Ballard 720</strain>
    </source>
</reference>
<protein>
    <submittedName>
        <fullName evidence="3">ComF family protein</fullName>
    </submittedName>
</protein>
<dbReference type="Gene3D" id="3.40.50.2020">
    <property type="match status" value="1"/>
</dbReference>
<dbReference type="Pfam" id="PF00156">
    <property type="entry name" value="Pribosyltran"/>
    <property type="match status" value="1"/>
</dbReference>
<accession>A0A1X7EPZ9</accession>
<dbReference type="AlphaFoldDB" id="A0A1X7EPZ9"/>
<gene>
    <name evidence="3" type="ORF">SAMN06295900_106124</name>
</gene>